<accession>A0A2G8JZ55</accession>
<feature type="compositionally biased region" description="Basic and acidic residues" evidence="1">
    <location>
        <begin position="562"/>
        <end position="593"/>
    </location>
</feature>
<feature type="compositionally biased region" description="Acidic residues" evidence="1">
    <location>
        <begin position="423"/>
        <end position="434"/>
    </location>
</feature>
<feature type="region of interest" description="Disordered" evidence="1">
    <location>
        <begin position="410"/>
        <end position="444"/>
    </location>
</feature>
<dbReference type="OrthoDB" id="6138244at2759"/>
<feature type="compositionally biased region" description="Basic and acidic residues" evidence="1">
    <location>
        <begin position="484"/>
        <end position="499"/>
    </location>
</feature>
<feature type="region of interest" description="Disordered" evidence="1">
    <location>
        <begin position="688"/>
        <end position="720"/>
    </location>
</feature>
<reference evidence="2 3" key="1">
    <citation type="journal article" date="2017" name="PLoS Biol.">
        <title>The sea cucumber genome provides insights into morphological evolution and visceral regeneration.</title>
        <authorList>
            <person name="Zhang X."/>
            <person name="Sun L."/>
            <person name="Yuan J."/>
            <person name="Sun Y."/>
            <person name="Gao Y."/>
            <person name="Zhang L."/>
            <person name="Li S."/>
            <person name="Dai H."/>
            <person name="Hamel J.F."/>
            <person name="Liu C."/>
            <person name="Yu Y."/>
            <person name="Liu S."/>
            <person name="Lin W."/>
            <person name="Guo K."/>
            <person name="Jin S."/>
            <person name="Xu P."/>
            <person name="Storey K.B."/>
            <person name="Huan P."/>
            <person name="Zhang T."/>
            <person name="Zhou Y."/>
            <person name="Zhang J."/>
            <person name="Lin C."/>
            <person name="Li X."/>
            <person name="Xing L."/>
            <person name="Huo D."/>
            <person name="Sun M."/>
            <person name="Wang L."/>
            <person name="Mercier A."/>
            <person name="Li F."/>
            <person name="Yang H."/>
            <person name="Xiang J."/>
        </authorList>
    </citation>
    <scope>NUCLEOTIDE SEQUENCE [LARGE SCALE GENOMIC DNA]</scope>
    <source>
        <strain evidence="2">Shaxun</strain>
        <tissue evidence="2">Muscle</tissue>
    </source>
</reference>
<feature type="region of interest" description="Disordered" evidence="1">
    <location>
        <begin position="1"/>
        <end position="33"/>
    </location>
</feature>
<dbReference type="EMBL" id="MRZV01001060">
    <property type="protein sequence ID" value="PIK41022.1"/>
    <property type="molecule type" value="Genomic_DNA"/>
</dbReference>
<dbReference type="AlphaFoldDB" id="A0A2G8JZ55"/>
<evidence type="ECO:0000313" key="2">
    <source>
        <dbReference type="EMBL" id="PIK41022.1"/>
    </source>
</evidence>
<feature type="region of interest" description="Disordered" evidence="1">
    <location>
        <begin position="854"/>
        <end position="877"/>
    </location>
</feature>
<gene>
    <name evidence="2" type="ORF">BSL78_22126</name>
</gene>
<keyword evidence="3" id="KW-1185">Reference proteome</keyword>
<comment type="caution">
    <text evidence="2">The sequence shown here is derived from an EMBL/GenBank/DDBJ whole genome shotgun (WGS) entry which is preliminary data.</text>
</comment>
<proteinExistence type="predicted"/>
<name>A0A2G8JZ55_STIJA</name>
<dbReference type="Gene3D" id="1.25.10.10">
    <property type="entry name" value="Leucine-rich Repeat Variant"/>
    <property type="match status" value="1"/>
</dbReference>
<feature type="compositionally biased region" description="Basic and acidic residues" evidence="1">
    <location>
        <begin position="688"/>
        <end position="697"/>
    </location>
</feature>
<dbReference type="InterPro" id="IPR016024">
    <property type="entry name" value="ARM-type_fold"/>
</dbReference>
<organism evidence="2 3">
    <name type="scientific">Stichopus japonicus</name>
    <name type="common">Sea cucumber</name>
    <dbReference type="NCBI Taxonomy" id="307972"/>
    <lineage>
        <taxon>Eukaryota</taxon>
        <taxon>Metazoa</taxon>
        <taxon>Echinodermata</taxon>
        <taxon>Eleutherozoa</taxon>
        <taxon>Echinozoa</taxon>
        <taxon>Holothuroidea</taxon>
        <taxon>Aspidochirotacea</taxon>
        <taxon>Aspidochirotida</taxon>
        <taxon>Stichopodidae</taxon>
        <taxon>Apostichopus</taxon>
    </lineage>
</organism>
<feature type="compositionally biased region" description="Basic and acidic residues" evidence="1">
    <location>
        <begin position="435"/>
        <end position="444"/>
    </location>
</feature>
<dbReference type="Proteomes" id="UP000230750">
    <property type="component" value="Unassembled WGS sequence"/>
</dbReference>
<feature type="compositionally biased region" description="Basic and acidic residues" evidence="1">
    <location>
        <begin position="410"/>
        <end position="422"/>
    </location>
</feature>
<feature type="region of interest" description="Disordered" evidence="1">
    <location>
        <begin position="890"/>
        <end position="909"/>
    </location>
</feature>
<protein>
    <submittedName>
        <fullName evidence="2">Uncharacterized protein</fullName>
    </submittedName>
</protein>
<sequence>MSVRSLPPLAVTRRAEVTSGRKEPSARGEDTDDDIEKDWCFVSLYGTIENEYANEEDEEEDLRQVTHNVANCISKELLYNQEDELQTETVDEIFRNFEEVAEVDPRPMITFLSAWRHQETSTNGKSSPTDKSIIIALMVDLLRVSPDPEKIHLLWLRILTHFILLSNSLQVLNELKVAPTILGTMSAYRRSAEIQQYGCTALSIFATVRPTPTSKAPLRESAIQVLTESLLHHTDNIDVVQAACQLIATVAEVMVHIPSWCLEQEFTAEETEKLCQSADNILQCIKDGVIDRLGEISRRYEMTQEIQASITKLMACFGCYSSKKRVRWISTESFLLPRVGQEKHVSFSKKLQIITLDNGESIPAVRCTSLDMAVATQQAQMEMKRKMKRQETIDLEEAMSNQEESVIYDEDHPLGDQDHPIGDEDYPSGDEEANQPEHRDDVEERDELLHVPHEECKHPPTDRTDLTDEERRHLIEEAWRFLDEAHFPQNNESRDDDGSSGRLEGGEGEVVHIDGLSSECGLPTEEETERVVEMHHETAHEHHWDCLFTSPHSDIEEDIDNNNDRDAVGQEGQYDRYRKDESSWEGTVQREEEEKGEEQCWVDPNEDREGRTIEDVVDEMSDGVYSYDVQPDNYTVYSEYDIMEALVKAGLLNEKEKEPGIPKFPVDDDLLEDGDACTDVESDVCRTEDNVDHHPHSFSDGVVSEDGASGNPESSSESERWNRVLSHYENVDGESHTGEGWPPSRLPQEETATPAADYKQASFDSGLEDVEGARLSYSGEEANCGDNDDIHRIGRDQEMSEWGAFRRKAGDQRYIDECYRMSRLSIMVEDIQGLTWHENAAFLSVLGNAPQNSNIPETEPLVEGYVSGPQNLDNHEMENSAEGFDSALENSAVPERETYPEGEGYDSDNRLDRFLATERQRLDSQSSSQSCSSGSYCIQPYSRPMECRSLGPWTTCAVPERQRACAN</sequence>
<feature type="region of interest" description="Disordered" evidence="1">
    <location>
        <begin position="555"/>
        <end position="598"/>
    </location>
</feature>
<evidence type="ECO:0000313" key="3">
    <source>
        <dbReference type="Proteomes" id="UP000230750"/>
    </source>
</evidence>
<evidence type="ECO:0000256" key="1">
    <source>
        <dbReference type="SAM" id="MobiDB-lite"/>
    </source>
</evidence>
<feature type="compositionally biased region" description="Basic and acidic residues" evidence="1">
    <location>
        <begin position="13"/>
        <end position="29"/>
    </location>
</feature>
<dbReference type="SUPFAM" id="SSF48371">
    <property type="entry name" value="ARM repeat"/>
    <property type="match status" value="1"/>
</dbReference>
<dbReference type="InterPro" id="IPR011989">
    <property type="entry name" value="ARM-like"/>
</dbReference>
<feature type="region of interest" description="Disordered" evidence="1">
    <location>
        <begin position="484"/>
        <end position="506"/>
    </location>
</feature>